<evidence type="ECO:0000256" key="7">
    <source>
        <dbReference type="ARBA" id="ARBA00023204"/>
    </source>
</evidence>
<dbReference type="CDD" id="cd06445">
    <property type="entry name" value="ATase"/>
    <property type="match status" value="1"/>
</dbReference>
<dbReference type="InterPro" id="IPR008332">
    <property type="entry name" value="MethylG_MeTrfase_N"/>
</dbReference>
<dbReference type="Gene3D" id="1.10.10.10">
    <property type="entry name" value="Winged helix-like DNA-binding domain superfamily/Winged helix DNA-binding domain"/>
    <property type="match status" value="1"/>
</dbReference>
<dbReference type="InterPro" id="IPR036631">
    <property type="entry name" value="MGMT_N_sf"/>
</dbReference>
<keyword evidence="4 9" id="KW-0489">Methyltransferase</keyword>
<comment type="catalytic activity">
    <reaction evidence="8 9">
        <text>a 6-O-methyl-2'-deoxyguanosine in DNA + L-cysteinyl-[protein] = S-methyl-L-cysteinyl-[protein] + a 2'-deoxyguanosine in DNA</text>
        <dbReference type="Rhea" id="RHEA:24000"/>
        <dbReference type="Rhea" id="RHEA-COMP:10131"/>
        <dbReference type="Rhea" id="RHEA-COMP:10132"/>
        <dbReference type="Rhea" id="RHEA-COMP:11367"/>
        <dbReference type="Rhea" id="RHEA-COMP:11368"/>
        <dbReference type="ChEBI" id="CHEBI:29950"/>
        <dbReference type="ChEBI" id="CHEBI:82612"/>
        <dbReference type="ChEBI" id="CHEBI:85445"/>
        <dbReference type="ChEBI" id="CHEBI:85448"/>
        <dbReference type="EC" id="2.1.1.63"/>
    </reaction>
</comment>
<reference evidence="12" key="1">
    <citation type="journal article" date="2021" name="PeerJ">
        <title>Extensive microbial diversity within the chicken gut microbiome revealed by metagenomics and culture.</title>
        <authorList>
            <person name="Gilroy R."/>
            <person name="Ravi A."/>
            <person name="Getino M."/>
            <person name="Pursley I."/>
            <person name="Horton D.L."/>
            <person name="Alikhan N.F."/>
            <person name="Baker D."/>
            <person name="Gharbi K."/>
            <person name="Hall N."/>
            <person name="Watson M."/>
            <person name="Adriaenssens E.M."/>
            <person name="Foster-Nyarko E."/>
            <person name="Jarju S."/>
            <person name="Secka A."/>
            <person name="Antonio M."/>
            <person name="Oren A."/>
            <person name="Chaudhuri R.R."/>
            <person name="La Ragione R."/>
            <person name="Hildebrand F."/>
            <person name="Pallen M.J."/>
        </authorList>
    </citation>
    <scope>NUCLEOTIDE SEQUENCE</scope>
    <source>
        <strain evidence="12">CHK130-7132</strain>
    </source>
</reference>
<dbReference type="InterPro" id="IPR001497">
    <property type="entry name" value="MethylDNA_cys_MeTrfase_AS"/>
</dbReference>
<protein>
    <recommendedName>
        <fullName evidence="9">Methylated-DNA--protein-cysteine methyltransferase</fullName>
        <ecNumber evidence="9">2.1.1.63</ecNumber>
    </recommendedName>
    <alternativeName>
        <fullName evidence="9">6-O-methylguanine-DNA methyltransferase</fullName>
        <shortName evidence="9">MGMT</shortName>
    </alternativeName>
    <alternativeName>
        <fullName evidence="9">O-6-methylguanine-DNA-alkyltransferase</fullName>
    </alternativeName>
</protein>
<evidence type="ECO:0000256" key="8">
    <source>
        <dbReference type="ARBA" id="ARBA00049348"/>
    </source>
</evidence>
<dbReference type="Pfam" id="PF02870">
    <property type="entry name" value="Methyltransf_1N"/>
    <property type="match status" value="1"/>
</dbReference>
<dbReference type="SUPFAM" id="SSF53155">
    <property type="entry name" value="Methylated DNA-protein cysteine methyltransferase domain"/>
    <property type="match status" value="1"/>
</dbReference>
<dbReference type="PANTHER" id="PTHR10815:SF5">
    <property type="entry name" value="METHYLATED-DNA--PROTEIN-CYSTEINE METHYLTRANSFERASE"/>
    <property type="match status" value="1"/>
</dbReference>
<evidence type="ECO:0000256" key="1">
    <source>
        <dbReference type="ARBA" id="ARBA00001286"/>
    </source>
</evidence>
<proteinExistence type="inferred from homology"/>
<gene>
    <name evidence="12" type="ORF">H9932_04145</name>
</gene>
<dbReference type="Pfam" id="PF01035">
    <property type="entry name" value="DNA_binding_1"/>
    <property type="match status" value="1"/>
</dbReference>
<keyword evidence="6 9" id="KW-0227">DNA damage</keyword>
<dbReference type="PANTHER" id="PTHR10815">
    <property type="entry name" value="METHYLATED-DNA--PROTEIN-CYSTEINE METHYLTRANSFERASE"/>
    <property type="match status" value="1"/>
</dbReference>
<dbReference type="HAMAP" id="MF_00772">
    <property type="entry name" value="OGT"/>
    <property type="match status" value="1"/>
</dbReference>
<keyword evidence="3 9" id="KW-0963">Cytoplasm</keyword>
<keyword evidence="7 9" id="KW-0234">DNA repair</keyword>
<keyword evidence="5 9" id="KW-0808">Transferase</keyword>
<evidence type="ECO:0000256" key="5">
    <source>
        <dbReference type="ARBA" id="ARBA00022679"/>
    </source>
</evidence>
<dbReference type="AlphaFoldDB" id="A0A9D2TG87"/>
<comment type="similarity">
    <text evidence="2 9">Belongs to the MGMT family.</text>
</comment>
<evidence type="ECO:0000256" key="9">
    <source>
        <dbReference type="HAMAP-Rule" id="MF_00772"/>
    </source>
</evidence>
<dbReference type="EMBL" id="DWWC01000086">
    <property type="protein sequence ID" value="HJC68859.1"/>
    <property type="molecule type" value="Genomic_DNA"/>
</dbReference>
<name>A0A9D2TG87_9MICO</name>
<dbReference type="Proteomes" id="UP000823854">
    <property type="component" value="Unassembled WGS sequence"/>
</dbReference>
<accession>A0A9D2TG87</accession>
<dbReference type="NCBIfam" id="TIGR00589">
    <property type="entry name" value="ogt"/>
    <property type="match status" value="1"/>
</dbReference>
<evidence type="ECO:0000313" key="12">
    <source>
        <dbReference type="EMBL" id="HJC68859.1"/>
    </source>
</evidence>
<feature type="domain" description="Methylguanine DNA methyltransferase ribonuclease-like" evidence="11">
    <location>
        <begin position="7"/>
        <end position="77"/>
    </location>
</feature>
<dbReference type="InterPro" id="IPR014048">
    <property type="entry name" value="MethylDNA_cys_MeTrfase_DNA-bd"/>
</dbReference>
<dbReference type="InterPro" id="IPR036217">
    <property type="entry name" value="MethylDNA_cys_MeTrfase_DNAb"/>
</dbReference>
<dbReference type="PROSITE" id="PS00374">
    <property type="entry name" value="MGMT"/>
    <property type="match status" value="1"/>
</dbReference>
<comment type="caution">
    <text evidence="12">The sequence shown here is derived from an EMBL/GenBank/DDBJ whole genome shotgun (WGS) entry which is preliminary data.</text>
</comment>
<feature type="active site" description="Nucleophile; methyl group acceptor" evidence="9">
    <location>
        <position position="133"/>
    </location>
</feature>
<evidence type="ECO:0000256" key="4">
    <source>
        <dbReference type="ARBA" id="ARBA00022603"/>
    </source>
</evidence>
<reference evidence="12" key="2">
    <citation type="submission" date="2021-04" db="EMBL/GenBank/DDBJ databases">
        <authorList>
            <person name="Gilroy R."/>
        </authorList>
    </citation>
    <scope>NUCLEOTIDE SEQUENCE</scope>
    <source>
        <strain evidence="12">CHK130-7132</strain>
    </source>
</reference>
<comment type="subcellular location">
    <subcellularLocation>
        <location evidence="9">Cytoplasm</location>
    </subcellularLocation>
</comment>
<dbReference type="GO" id="GO:0006307">
    <property type="term" value="P:DNA alkylation repair"/>
    <property type="evidence" value="ECO:0007669"/>
    <property type="project" value="UniProtKB-UniRule"/>
</dbReference>
<dbReference type="Gene3D" id="3.30.160.70">
    <property type="entry name" value="Methylated DNA-protein cysteine methyltransferase domain"/>
    <property type="match status" value="1"/>
</dbReference>
<evidence type="ECO:0000313" key="13">
    <source>
        <dbReference type="Proteomes" id="UP000823854"/>
    </source>
</evidence>
<comment type="miscellaneous">
    <text evidence="9">This enzyme catalyzes only one turnover and therefore is not strictly catalytic. According to one definition, an enzyme is a biocatalyst that acts repeatedly and over many reaction cycles.</text>
</comment>
<feature type="domain" description="Methylated-DNA-[protein]-cysteine S-methyltransferase DNA binding" evidence="10">
    <location>
        <begin position="83"/>
        <end position="161"/>
    </location>
</feature>
<comment type="catalytic activity">
    <reaction evidence="1 9">
        <text>a 4-O-methyl-thymidine in DNA + L-cysteinyl-[protein] = a thymidine in DNA + S-methyl-L-cysteinyl-[protein]</text>
        <dbReference type="Rhea" id="RHEA:53428"/>
        <dbReference type="Rhea" id="RHEA-COMP:10131"/>
        <dbReference type="Rhea" id="RHEA-COMP:10132"/>
        <dbReference type="Rhea" id="RHEA-COMP:13555"/>
        <dbReference type="Rhea" id="RHEA-COMP:13556"/>
        <dbReference type="ChEBI" id="CHEBI:29950"/>
        <dbReference type="ChEBI" id="CHEBI:82612"/>
        <dbReference type="ChEBI" id="CHEBI:137386"/>
        <dbReference type="ChEBI" id="CHEBI:137387"/>
        <dbReference type="EC" id="2.1.1.63"/>
    </reaction>
</comment>
<evidence type="ECO:0000256" key="6">
    <source>
        <dbReference type="ARBA" id="ARBA00022763"/>
    </source>
</evidence>
<dbReference type="InterPro" id="IPR036388">
    <property type="entry name" value="WH-like_DNA-bd_sf"/>
</dbReference>
<evidence type="ECO:0000259" key="10">
    <source>
        <dbReference type="Pfam" id="PF01035"/>
    </source>
</evidence>
<dbReference type="InterPro" id="IPR023546">
    <property type="entry name" value="MGMT"/>
</dbReference>
<dbReference type="GO" id="GO:0032259">
    <property type="term" value="P:methylation"/>
    <property type="evidence" value="ECO:0007669"/>
    <property type="project" value="UniProtKB-KW"/>
</dbReference>
<dbReference type="EC" id="2.1.1.63" evidence="9"/>
<evidence type="ECO:0000256" key="2">
    <source>
        <dbReference type="ARBA" id="ARBA00008711"/>
    </source>
</evidence>
<dbReference type="SUPFAM" id="SSF46767">
    <property type="entry name" value="Methylated DNA-protein cysteine methyltransferase, C-terminal domain"/>
    <property type="match status" value="1"/>
</dbReference>
<evidence type="ECO:0000259" key="11">
    <source>
        <dbReference type="Pfam" id="PF02870"/>
    </source>
</evidence>
<sequence length="171" mass="18583">MDESRHAIVPTALGELTLTAEGDALTGLFFPEHWHPPTPAQLGDQVEAAADPLFPRTLAQLEEYLAGERRDFDLPLRTHGDAFSEKVWALLREIPYGATTTYGALAERLGSRGLAQRVGQCVGRNPLSILIPCHRVVGADGSLTGYAGGLARKRALLELEEPAERAAERLF</sequence>
<organism evidence="12 13">
    <name type="scientific">Candidatus Brachybacterium intestinipullorum</name>
    <dbReference type="NCBI Taxonomy" id="2838512"/>
    <lineage>
        <taxon>Bacteria</taxon>
        <taxon>Bacillati</taxon>
        <taxon>Actinomycetota</taxon>
        <taxon>Actinomycetes</taxon>
        <taxon>Micrococcales</taxon>
        <taxon>Dermabacteraceae</taxon>
        <taxon>Brachybacterium</taxon>
    </lineage>
</organism>
<evidence type="ECO:0000256" key="3">
    <source>
        <dbReference type="ARBA" id="ARBA00022490"/>
    </source>
</evidence>
<dbReference type="GO" id="GO:0005737">
    <property type="term" value="C:cytoplasm"/>
    <property type="evidence" value="ECO:0007669"/>
    <property type="project" value="UniProtKB-SubCell"/>
</dbReference>
<dbReference type="GO" id="GO:0003908">
    <property type="term" value="F:methylated-DNA-[protein]-cysteine S-methyltransferase activity"/>
    <property type="evidence" value="ECO:0007669"/>
    <property type="project" value="UniProtKB-UniRule"/>
</dbReference>
<comment type="function">
    <text evidence="9">Involved in the cellular defense against the biological effects of O6-methylguanine (O6-MeG) and O4-methylthymine (O4-MeT) in DNA. Repairs the methylated nucleobase in DNA by stoichiometrically transferring the methyl group to a cysteine residue in the enzyme. This is a suicide reaction: the enzyme is irreversibly inactivated.</text>
</comment>
<dbReference type="FunFam" id="1.10.10.10:FF:000214">
    <property type="entry name" value="Methylated-DNA--protein-cysteine methyltransferase"/>
    <property type="match status" value="1"/>
</dbReference>